<evidence type="ECO:0000313" key="1">
    <source>
        <dbReference type="EMBL" id="PEM55356.1"/>
    </source>
</evidence>
<protein>
    <recommendedName>
        <fullName evidence="3">Phage gp6-like head-tail connector protein</fullName>
    </recommendedName>
</protein>
<dbReference type="EMBL" id="NUDL01000042">
    <property type="protein sequence ID" value="PEM55356.1"/>
    <property type="molecule type" value="Genomic_DNA"/>
</dbReference>
<dbReference type="AlphaFoldDB" id="A0A2B5XGP7"/>
<gene>
    <name evidence="1" type="ORF">CN611_14700</name>
</gene>
<comment type="caution">
    <text evidence="1">The sequence shown here is derived from an EMBL/GenBank/DDBJ whole genome shotgun (WGS) entry which is preliminary data.</text>
</comment>
<proteinExistence type="predicted"/>
<evidence type="ECO:0000313" key="2">
    <source>
        <dbReference type="Proteomes" id="UP000220621"/>
    </source>
</evidence>
<dbReference type="RefSeq" id="WP_098102645.1">
    <property type="nucleotide sequence ID" value="NZ_JAOPSB010000039.1"/>
</dbReference>
<evidence type="ECO:0008006" key="3">
    <source>
        <dbReference type="Google" id="ProtNLM"/>
    </source>
</evidence>
<organism evidence="1 2">
    <name type="scientific">Bacillus wiedmannii</name>
    <dbReference type="NCBI Taxonomy" id="1890302"/>
    <lineage>
        <taxon>Bacteria</taxon>
        <taxon>Bacillati</taxon>
        <taxon>Bacillota</taxon>
        <taxon>Bacilli</taxon>
        <taxon>Bacillales</taxon>
        <taxon>Bacillaceae</taxon>
        <taxon>Bacillus</taxon>
        <taxon>Bacillus cereus group</taxon>
    </lineage>
</organism>
<reference evidence="1 2" key="1">
    <citation type="submission" date="2017-09" db="EMBL/GenBank/DDBJ databases">
        <title>Large-scale bioinformatics analysis of Bacillus genomes uncovers conserved roles of natural products in bacterial physiology.</title>
        <authorList>
            <consortium name="Agbiome Team Llc"/>
            <person name="Bleich R.M."/>
            <person name="Grubbs K.J."/>
            <person name="Santa Maria K.C."/>
            <person name="Allen S.E."/>
            <person name="Farag S."/>
            <person name="Shank E.A."/>
            <person name="Bowers A."/>
        </authorList>
    </citation>
    <scope>NUCLEOTIDE SEQUENCE [LARGE SCALE GENOMIC DNA]</scope>
    <source>
        <strain evidence="1 2">AFS010764</strain>
    </source>
</reference>
<dbReference type="Proteomes" id="UP000220621">
    <property type="component" value="Unassembled WGS sequence"/>
</dbReference>
<accession>A0A2B5XGP7</accession>
<sequence>MKSLITADEAKSLFAELNNVSDLEAALLRASIFVRSKVKKIDEQVPDDIKLAVCYLVKDEKEPQQVKSIERSDYKETFADKGTSYRGLAMDLLEPYMQTEDESGVFFF</sequence>
<name>A0A2B5XGP7_9BACI</name>